<evidence type="ECO:0000313" key="10">
    <source>
        <dbReference type="Proteomes" id="UP001589776"/>
    </source>
</evidence>
<keyword evidence="4 6" id="KW-0238">DNA-binding</keyword>
<dbReference type="InterPro" id="IPR013325">
    <property type="entry name" value="RNA_pol_sigma_r2"/>
</dbReference>
<dbReference type="Pfam" id="PF04542">
    <property type="entry name" value="Sigma70_r2"/>
    <property type="match status" value="1"/>
</dbReference>
<comment type="caution">
    <text evidence="9">The sequence shown here is derived from an EMBL/GenBank/DDBJ whole genome shotgun (WGS) entry which is preliminary data.</text>
</comment>
<evidence type="ECO:0000259" key="8">
    <source>
        <dbReference type="Pfam" id="PF08281"/>
    </source>
</evidence>
<keyword evidence="5 6" id="KW-0804">Transcription</keyword>
<dbReference type="SUPFAM" id="SSF88659">
    <property type="entry name" value="Sigma3 and sigma4 domains of RNA polymerase sigma factors"/>
    <property type="match status" value="1"/>
</dbReference>
<dbReference type="InterPro" id="IPR013249">
    <property type="entry name" value="RNA_pol_sigma70_r4_t2"/>
</dbReference>
<dbReference type="CDD" id="cd06171">
    <property type="entry name" value="Sigma70_r4"/>
    <property type="match status" value="1"/>
</dbReference>
<dbReference type="PANTHER" id="PTHR43133">
    <property type="entry name" value="RNA POLYMERASE ECF-TYPE SIGMA FACTO"/>
    <property type="match status" value="1"/>
</dbReference>
<dbReference type="Gene3D" id="1.10.10.10">
    <property type="entry name" value="Winged helix-like DNA-binding domain superfamily/Winged helix DNA-binding domain"/>
    <property type="match status" value="1"/>
</dbReference>
<evidence type="ECO:0000256" key="1">
    <source>
        <dbReference type="ARBA" id="ARBA00010641"/>
    </source>
</evidence>
<dbReference type="PANTHER" id="PTHR43133:SF60">
    <property type="entry name" value="RNA POLYMERASE SIGMA FACTOR SIGV"/>
    <property type="match status" value="1"/>
</dbReference>
<dbReference type="Gene3D" id="1.10.1740.10">
    <property type="match status" value="1"/>
</dbReference>
<evidence type="ECO:0000256" key="6">
    <source>
        <dbReference type="RuleBase" id="RU000716"/>
    </source>
</evidence>
<evidence type="ECO:0000256" key="5">
    <source>
        <dbReference type="ARBA" id="ARBA00023163"/>
    </source>
</evidence>
<evidence type="ECO:0000256" key="4">
    <source>
        <dbReference type="ARBA" id="ARBA00023125"/>
    </source>
</evidence>
<dbReference type="EMBL" id="JBHLWN010000098">
    <property type="protein sequence ID" value="MFC0215562.1"/>
    <property type="molecule type" value="Genomic_DNA"/>
</dbReference>
<keyword evidence="2 6" id="KW-0805">Transcription regulation</keyword>
<dbReference type="PROSITE" id="PS01063">
    <property type="entry name" value="SIGMA70_ECF"/>
    <property type="match status" value="1"/>
</dbReference>
<accession>A0ABV6DSI6</accession>
<keyword evidence="3 6" id="KW-0731">Sigma factor</keyword>
<dbReference type="InterPro" id="IPR039425">
    <property type="entry name" value="RNA_pol_sigma-70-like"/>
</dbReference>
<dbReference type="InterPro" id="IPR036388">
    <property type="entry name" value="WH-like_DNA-bd_sf"/>
</dbReference>
<protein>
    <recommendedName>
        <fullName evidence="6">RNA polymerase sigma factor</fullName>
    </recommendedName>
</protein>
<evidence type="ECO:0000256" key="3">
    <source>
        <dbReference type="ARBA" id="ARBA00023082"/>
    </source>
</evidence>
<gene>
    <name evidence="9" type="primary">sigY</name>
    <name evidence="9" type="ORF">ACFFK0_24510</name>
</gene>
<proteinExistence type="inferred from homology"/>
<keyword evidence="10" id="KW-1185">Reference proteome</keyword>
<reference evidence="9 10" key="1">
    <citation type="submission" date="2024-09" db="EMBL/GenBank/DDBJ databases">
        <authorList>
            <person name="Sun Q."/>
            <person name="Mori K."/>
        </authorList>
    </citation>
    <scope>NUCLEOTIDE SEQUENCE [LARGE SCALE GENOMIC DNA]</scope>
    <source>
        <strain evidence="9 10">CCM 7759</strain>
    </source>
</reference>
<dbReference type="NCBIfam" id="NF007216">
    <property type="entry name" value="PRK09638.1"/>
    <property type="match status" value="1"/>
</dbReference>
<evidence type="ECO:0000256" key="2">
    <source>
        <dbReference type="ARBA" id="ARBA00023015"/>
    </source>
</evidence>
<dbReference type="SUPFAM" id="SSF88946">
    <property type="entry name" value="Sigma2 domain of RNA polymerase sigma factors"/>
    <property type="match status" value="1"/>
</dbReference>
<dbReference type="InterPro" id="IPR013324">
    <property type="entry name" value="RNA_pol_sigma_r3/r4-like"/>
</dbReference>
<feature type="domain" description="RNA polymerase sigma factor 70 region 4 type 2" evidence="8">
    <location>
        <begin position="119"/>
        <end position="168"/>
    </location>
</feature>
<evidence type="ECO:0000259" key="7">
    <source>
        <dbReference type="Pfam" id="PF04542"/>
    </source>
</evidence>
<dbReference type="Pfam" id="PF08281">
    <property type="entry name" value="Sigma70_r4_2"/>
    <property type="match status" value="1"/>
</dbReference>
<dbReference type="NCBIfam" id="TIGR02937">
    <property type="entry name" value="sigma70-ECF"/>
    <property type="match status" value="1"/>
</dbReference>
<evidence type="ECO:0000313" key="9">
    <source>
        <dbReference type="EMBL" id="MFC0215562.1"/>
    </source>
</evidence>
<dbReference type="RefSeq" id="WP_377473012.1">
    <property type="nucleotide sequence ID" value="NZ_JBHLWN010000098.1"/>
</dbReference>
<comment type="similarity">
    <text evidence="1 6">Belongs to the sigma-70 factor family. ECF subfamily.</text>
</comment>
<feature type="domain" description="RNA polymerase sigma-70 region 2" evidence="7">
    <location>
        <begin position="23"/>
        <end position="90"/>
    </location>
</feature>
<dbReference type="InterPro" id="IPR000838">
    <property type="entry name" value="RNA_pol_sigma70_ECF_CS"/>
</dbReference>
<dbReference type="InterPro" id="IPR014284">
    <property type="entry name" value="RNA_pol_sigma-70_dom"/>
</dbReference>
<name>A0ABV6DSI6_9BACL</name>
<sequence length="179" mass="20911">MDMEEQAWIRDAQQGDALALSKLLQKHYGLLRSYLLSITLHTQLAEDLTQETMLRVMDRIGLYNGQSKFSSWLITIATRLFIDHQRRRKRERLWQEQELSLRKLRWQAGIRQQPWSDALDALGVLTEDVRTAIVLKHYYGYSYEEIGEMTDVPAGTVKSRVHNGIKQLRKELASDEHDA</sequence>
<dbReference type="InterPro" id="IPR007627">
    <property type="entry name" value="RNA_pol_sigma70_r2"/>
</dbReference>
<dbReference type="Proteomes" id="UP001589776">
    <property type="component" value="Unassembled WGS sequence"/>
</dbReference>
<organism evidence="9 10">
    <name type="scientific">Paenibacillus chartarius</name>
    <dbReference type="NCBI Taxonomy" id="747481"/>
    <lineage>
        <taxon>Bacteria</taxon>
        <taxon>Bacillati</taxon>
        <taxon>Bacillota</taxon>
        <taxon>Bacilli</taxon>
        <taxon>Bacillales</taxon>
        <taxon>Paenibacillaceae</taxon>
        <taxon>Paenibacillus</taxon>
    </lineage>
</organism>